<keyword evidence="10" id="KW-0411">Iron-sulfur</keyword>
<dbReference type="RefSeq" id="WP_260763696.1">
    <property type="nucleotide sequence ID" value="NZ_CP045921.1"/>
</dbReference>
<keyword evidence="8" id="KW-0378">Hydrolase</keyword>
<evidence type="ECO:0000256" key="9">
    <source>
        <dbReference type="ARBA" id="ARBA00023004"/>
    </source>
</evidence>
<comment type="catalytic activity">
    <reaction evidence="1">
        <text>Hydrolyzes single-stranded DNA or mismatched double-stranded DNA and polynucleotides, releasing free uracil.</text>
        <dbReference type="EC" id="3.2.2.27"/>
    </reaction>
</comment>
<evidence type="ECO:0000256" key="10">
    <source>
        <dbReference type="ARBA" id="ARBA00023014"/>
    </source>
</evidence>
<dbReference type="InterPro" id="IPR005122">
    <property type="entry name" value="Uracil-DNA_glycosylase-like"/>
</dbReference>
<keyword evidence="14" id="KW-1185">Reference proteome</keyword>
<evidence type="ECO:0000256" key="3">
    <source>
        <dbReference type="ARBA" id="ARBA00012030"/>
    </source>
</evidence>
<comment type="similarity">
    <text evidence="2">Belongs to the uracil-DNA glycosylase (UDG) superfamily. Type 4 (UDGa) family.</text>
</comment>
<dbReference type="AlphaFoldDB" id="A0A857MIL2"/>
<keyword evidence="11" id="KW-0234">DNA repair</keyword>
<keyword evidence="5" id="KW-0004">4Fe-4S</keyword>
<keyword evidence="9" id="KW-0408">Iron</keyword>
<reference evidence="13" key="1">
    <citation type="journal article" date="2021" name="Nat. Microbiol.">
        <title>Cocultivation of an ultrasmall environmental parasitic bacterium with lytic ability against bacteria associated with wastewater foams.</title>
        <authorList>
            <person name="Batinovic S."/>
            <person name="Rose J.J.A."/>
            <person name="Ratcliffe J."/>
            <person name="Seviour R.J."/>
            <person name="Petrovski S."/>
        </authorList>
    </citation>
    <scope>NUCLEOTIDE SEQUENCE</scope>
    <source>
        <strain evidence="13">JR1</strain>
    </source>
</reference>
<evidence type="ECO:0000256" key="7">
    <source>
        <dbReference type="ARBA" id="ARBA00022763"/>
    </source>
</evidence>
<dbReference type="Gene3D" id="3.40.470.10">
    <property type="entry name" value="Uracil-DNA glycosylase-like domain"/>
    <property type="match status" value="1"/>
</dbReference>
<accession>A0A857MIL2</accession>
<evidence type="ECO:0000256" key="11">
    <source>
        <dbReference type="ARBA" id="ARBA00023204"/>
    </source>
</evidence>
<dbReference type="InterPro" id="IPR036895">
    <property type="entry name" value="Uracil-DNA_glycosylase-like_sf"/>
</dbReference>
<dbReference type="EMBL" id="CP045921">
    <property type="protein sequence ID" value="QHN42396.1"/>
    <property type="molecule type" value="Genomic_DNA"/>
</dbReference>
<evidence type="ECO:0000313" key="13">
    <source>
        <dbReference type="EMBL" id="QHN42396.1"/>
    </source>
</evidence>
<evidence type="ECO:0000256" key="8">
    <source>
        <dbReference type="ARBA" id="ARBA00022801"/>
    </source>
</evidence>
<dbReference type="Proteomes" id="UP001059824">
    <property type="component" value="Chromosome"/>
</dbReference>
<name>A0A857MIL2_9BACT</name>
<dbReference type="PANTHER" id="PTHR33693:SF1">
    <property type="entry name" value="TYPE-4 URACIL-DNA GLYCOSYLASE"/>
    <property type="match status" value="1"/>
</dbReference>
<dbReference type="InterPro" id="IPR051536">
    <property type="entry name" value="UDG_Type-4/5"/>
</dbReference>
<evidence type="ECO:0000256" key="1">
    <source>
        <dbReference type="ARBA" id="ARBA00001400"/>
    </source>
</evidence>
<dbReference type="SMART" id="SM00987">
    <property type="entry name" value="UreE_C"/>
    <property type="match status" value="1"/>
</dbReference>
<dbReference type="InterPro" id="IPR005273">
    <property type="entry name" value="Ura-DNA_glyco_family4"/>
</dbReference>
<evidence type="ECO:0000259" key="12">
    <source>
        <dbReference type="SMART" id="SM00986"/>
    </source>
</evidence>
<protein>
    <recommendedName>
        <fullName evidence="4">Type-4 uracil-DNA glycosylase</fullName>
        <ecNumber evidence="3">3.2.2.27</ecNumber>
    </recommendedName>
</protein>
<feature type="domain" description="Uracil-DNA glycosylase-like" evidence="12">
    <location>
        <begin position="32"/>
        <end position="181"/>
    </location>
</feature>
<evidence type="ECO:0000256" key="4">
    <source>
        <dbReference type="ARBA" id="ARBA00019403"/>
    </source>
</evidence>
<evidence type="ECO:0000313" key="14">
    <source>
        <dbReference type="Proteomes" id="UP001059824"/>
    </source>
</evidence>
<dbReference type="GO" id="GO:0004844">
    <property type="term" value="F:uracil DNA N-glycosylase activity"/>
    <property type="evidence" value="ECO:0007669"/>
    <property type="project" value="UniProtKB-EC"/>
</dbReference>
<sequence length="190" mass="21325">MDTLSTLDELRQQLLTQKICPNLAASATQLVMGDGNPDADIVFVGEAPGKAEDEQGLPFVGASGRFLNEMLEAAGLVRRDVYITNIVKYRPPNNRDPTPEEKREFWPYLMRQLEIINPKVVITLGRHSGMCFIPDLHISRDHGHARKVKYREHEFLVIPLYHPAAALYNGGMRQTLIDDFLAAAKLAETT</sequence>
<dbReference type="GO" id="GO:0046872">
    <property type="term" value="F:metal ion binding"/>
    <property type="evidence" value="ECO:0007669"/>
    <property type="project" value="UniProtKB-KW"/>
</dbReference>
<dbReference type="NCBIfam" id="TIGR00758">
    <property type="entry name" value="UDG_fam4"/>
    <property type="match status" value="1"/>
</dbReference>
<evidence type="ECO:0000256" key="6">
    <source>
        <dbReference type="ARBA" id="ARBA00022723"/>
    </source>
</evidence>
<evidence type="ECO:0000256" key="2">
    <source>
        <dbReference type="ARBA" id="ARBA00006521"/>
    </source>
</evidence>
<dbReference type="CDD" id="cd10030">
    <property type="entry name" value="UDG-F4_TTUDGA_SPO1dp_like"/>
    <property type="match status" value="1"/>
</dbReference>
<dbReference type="GO" id="GO:0051539">
    <property type="term" value="F:4 iron, 4 sulfur cluster binding"/>
    <property type="evidence" value="ECO:0007669"/>
    <property type="project" value="UniProtKB-KW"/>
</dbReference>
<dbReference type="Pfam" id="PF03167">
    <property type="entry name" value="UDG"/>
    <property type="match status" value="1"/>
</dbReference>
<evidence type="ECO:0000256" key="5">
    <source>
        <dbReference type="ARBA" id="ARBA00022485"/>
    </source>
</evidence>
<gene>
    <name evidence="13" type="ORF">GII36_00790</name>
</gene>
<proteinExistence type="inferred from homology"/>
<dbReference type="SUPFAM" id="SSF52141">
    <property type="entry name" value="Uracil-DNA glycosylase-like"/>
    <property type="match status" value="1"/>
</dbReference>
<organism evidence="13 14">
    <name type="scientific">Candidatus Mycosynbacter amalyticus</name>
    <dbReference type="NCBI Taxonomy" id="2665156"/>
    <lineage>
        <taxon>Bacteria</taxon>
        <taxon>Candidatus Saccharimonadota</taxon>
        <taxon>Candidatus Saccharimonadota incertae sedis</taxon>
        <taxon>Candidatus Mycosynbacter</taxon>
    </lineage>
</organism>
<dbReference type="KEGG" id="mama:GII36_00790"/>
<dbReference type="EC" id="3.2.2.27" evidence="3"/>
<keyword evidence="7" id="KW-0227">DNA damage</keyword>
<dbReference type="SMART" id="SM00986">
    <property type="entry name" value="UDG"/>
    <property type="match status" value="1"/>
</dbReference>
<dbReference type="PANTHER" id="PTHR33693">
    <property type="entry name" value="TYPE-5 URACIL-DNA GLYCOSYLASE"/>
    <property type="match status" value="1"/>
</dbReference>
<dbReference type="GO" id="GO:0006281">
    <property type="term" value="P:DNA repair"/>
    <property type="evidence" value="ECO:0007669"/>
    <property type="project" value="UniProtKB-KW"/>
</dbReference>
<keyword evidence="6" id="KW-0479">Metal-binding</keyword>